<protein>
    <submittedName>
        <fullName evidence="2">Uncharacterized protein</fullName>
    </submittedName>
</protein>
<keyword evidence="1" id="KW-0472">Membrane</keyword>
<keyword evidence="3" id="KW-1185">Reference proteome</keyword>
<evidence type="ECO:0000313" key="2">
    <source>
        <dbReference type="EMBL" id="RCS68685.1"/>
    </source>
</evidence>
<accession>A0A368LFX7</accession>
<keyword evidence="1" id="KW-0812">Transmembrane</keyword>
<keyword evidence="1" id="KW-1133">Transmembrane helix</keyword>
<evidence type="ECO:0000313" key="3">
    <source>
        <dbReference type="Proteomes" id="UP000252479"/>
    </source>
</evidence>
<evidence type="ECO:0000256" key="1">
    <source>
        <dbReference type="SAM" id="Phobius"/>
    </source>
</evidence>
<reference evidence="2 3" key="1">
    <citation type="journal article" date="2017" name="Elife">
        <title>Extensive horizontal gene transfer in cheese-associated bacteria.</title>
        <authorList>
            <person name="Bonham K.S."/>
            <person name="Wolfe B.E."/>
            <person name="Dutton R.J."/>
        </authorList>
    </citation>
    <scope>NUCLEOTIDE SEQUENCE [LARGE SCALE GENOMIC DNA]</scope>
    <source>
        <strain evidence="2 3">JB196</strain>
    </source>
</reference>
<gene>
    <name evidence="2" type="ORF">CIK83_17385</name>
</gene>
<sequence>MKTKPNNVQSEHISDSKLMQAGFAQCVFIAIQTLVFPELGFFGCIIAAQCALFPWLLPICRQAVVTAVAMSLTSIVISPLFYLVCLHTMDSIKELIGPTVNQLTLHFVDILKTYLRVTHD</sequence>
<feature type="transmembrane region" description="Helical" evidence="1">
    <location>
        <begin position="63"/>
        <end position="85"/>
    </location>
</feature>
<dbReference type="AlphaFoldDB" id="A0A368LFX7"/>
<dbReference type="GeneID" id="303190695"/>
<dbReference type="Proteomes" id="UP000252479">
    <property type="component" value="Unassembled WGS sequence"/>
</dbReference>
<organism evidence="2 3">
    <name type="scientific">Vibrio casei</name>
    <dbReference type="NCBI Taxonomy" id="673372"/>
    <lineage>
        <taxon>Bacteria</taxon>
        <taxon>Pseudomonadati</taxon>
        <taxon>Pseudomonadota</taxon>
        <taxon>Gammaproteobacteria</taxon>
        <taxon>Vibrionales</taxon>
        <taxon>Vibrionaceae</taxon>
        <taxon>Vibrio</taxon>
    </lineage>
</organism>
<proteinExistence type="predicted"/>
<name>A0A368LFX7_9VIBR</name>
<comment type="caution">
    <text evidence="2">The sequence shown here is derived from an EMBL/GenBank/DDBJ whole genome shotgun (WGS) entry which is preliminary data.</text>
</comment>
<dbReference type="EMBL" id="QPGL01000004">
    <property type="protein sequence ID" value="RCS68685.1"/>
    <property type="molecule type" value="Genomic_DNA"/>
</dbReference>
<dbReference type="RefSeq" id="WP_086957826.1">
    <property type="nucleotide sequence ID" value="NZ_FUKS01000002.1"/>
</dbReference>